<feature type="compositionally biased region" description="Basic and acidic residues" evidence="1">
    <location>
        <begin position="275"/>
        <end position="290"/>
    </location>
</feature>
<proteinExistence type="predicted"/>
<evidence type="ECO:0000259" key="2">
    <source>
        <dbReference type="Pfam" id="PF24864"/>
    </source>
</evidence>
<dbReference type="PANTHER" id="PTHR38790">
    <property type="entry name" value="2EXR DOMAIN-CONTAINING PROTEIN-RELATED"/>
    <property type="match status" value="1"/>
</dbReference>
<dbReference type="EMBL" id="JAQQWM010000005">
    <property type="protein sequence ID" value="KAK8064205.1"/>
    <property type="molecule type" value="Genomic_DNA"/>
</dbReference>
<gene>
    <name evidence="3" type="ORF">PG996_008857</name>
</gene>
<keyword evidence="4" id="KW-1185">Reference proteome</keyword>
<feature type="region of interest" description="Disordered" evidence="1">
    <location>
        <begin position="1"/>
        <end position="24"/>
    </location>
</feature>
<name>A0ABR1V1Q2_9PEZI</name>
<dbReference type="Proteomes" id="UP001446871">
    <property type="component" value="Unassembled WGS sequence"/>
</dbReference>
<comment type="caution">
    <text evidence="3">The sequence shown here is derived from an EMBL/GenBank/DDBJ whole genome shotgun (WGS) entry which is preliminary data.</text>
</comment>
<dbReference type="Pfam" id="PF24864">
    <property type="entry name" value="DUF7730"/>
    <property type="match status" value="1"/>
</dbReference>
<evidence type="ECO:0000256" key="1">
    <source>
        <dbReference type="SAM" id="MobiDB-lite"/>
    </source>
</evidence>
<evidence type="ECO:0000313" key="3">
    <source>
        <dbReference type="EMBL" id="KAK8064205.1"/>
    </source>
</evidence>
<organism evidence="3 4">
    <name type="scientific">Apiospora saccharicola</name>
    <dbReference type="NCBI Taxonomy" id="335842"/>
    <lineage>
        <taxon>Eukaryota</taxon>
        <taxon>Fungi</taxon>
        <taxon>Dikarya</taxon>
        <taxon>Ascomycota</taxon>
        <taxon>Pezizomycotina</taxon>
        <taxon>Sordariomycetes</taxon>
        <taxon>Xylariomycetidae</taxon>
        <taxon>Amphisphaeriales</taxon>
        <taxon>Apiosporaceae</taxon>
        <taxon>Apiospora</taxon>
    </lineage>
</organism>
<dbReference type="InterPro" id="IPR056632">
    <property type="entry name" value="DUF7730"/>
</dbReference>
<reference evidence="3 4" key="1">
    <citation type="submission" date="2023-01" db="EMBL/GenBank/DDBJ databases">
        <title>Analysis of 21 Apiospora genomes using comparative genomics revels a genus with tremendous synthesis potential of carbohydrate active enzymes and secondary metabolites.</title>
        <authorList>
            <person name="Sorensen T."/>
        </authorList>
    </citation>
    <scope>NUCLEOTIDE SEQUENCE [LARGE SCALE GENOMIC DNA]</scope>
    <source>
        <strain evidence="3 4">CBS 83171</strain>
    </source>
</reference>
<accession>A0ABR1V1Q2</accession>
<protein>
    <recommendedName>
        <fullName evidence="2">DUF7730 domain-containing protein</fullName>
    </recommendedName>
</protein>
<sequence length="290" mass="32664">MMTRPQASSDALKPEPQPGSLFLSRLPPEIRGQIYDRVFGYRHLHIFIYEQKLVCLVCQHPTAVDPDEHEECIGMSMSRSKRPWNDDGVKQRVLPPSAPDKKRQHLSALLTVCRTMYLETADSLYRTHIFHFSNIVSLTVFPREIIPRHRAMLHHLRIDLFLLGNAGGTSHDQLCIFLHNSLSEKWTAWDEAAGGESSGGDTPWECAWGAVAELTALHTLVVTIEISTPKSGAVRMSASLEKWLFEPLAKVTCNDFLLRVNWSAPPATTDGGQAEPKDPFRVERFTSKSH</sequence>
<feature type="region of interest" description="Disordered" evidence="1">
    <location>
        <begin position="267"/>
        <end position="290"/>
    </location>
</feature>
<evidence type="ECO:0000313" key="4">
    <source>
        <dbReference type="Proteomes" id="UP001446871"/>
    </source>
</evidence>
<feature type="domain" description="DUF7730" evidence="2">
    <location>
        <begin position="16"/>
        <end position="273"/>
    </location>
</feature>